<dbReference type="GO" id="GO:0005737">
    <property type="term" value="C:cytoplasm"/>
    <property type="evidence" value="ECO:0007669"/>
    <property type="project" value="TreeGrafter"/>
</dbReference>
<dbReference type="InterPro" id="IPR001345">
    <property type="entry name" value="PG/BPGM_mutase_AS"/>
</dbReference>
<proteinExistence type="predicted"/>
<feature type="binding site" evidence="3">
    <location>
        <position position="58"/>
    </location>
    <ligand>
        <name>substrate</name>
    </ligand>
</feature>
<protein>
    <submittedName>
        <fullName evidence="4">Alpha-ribazole phosphatase</fullName>
        <ecNumber evidence="4">3.1.3.73</ecNumber>
    </submittedName>
</protein>
<dbReference type="SUPFAM" id="SSF53254">
    <property type="entry name" value="Phosphoglycerate mutase-like"/>
    <property type="match status" value="1"/>
</dbReference>
<dbReference type="GO" id="GO:0043755">
    <property type="term" value="F:alpha-ribazole phosphatase activity"/>
    <property type="evidence" value="ECO:0007669"/>
    <property type="project" value="UniProtKB-EC"/>
</dbReference>
<dbReference type="EC" id="3.1.3.73" evidence="4"/>
<dbReference type="AlphaFoldDB" id="A0A448V0R5"/>
<organism evidence="4 5">
    <name type="scientific">Aedoeadaptatus ivorii</name>
    <dbReference type="NCBI Taxonomy" id="54006"/>
    <lineage>
        <taxon>Bacteria</taxon>
        <taxon>Bacillati</taxon>
        <taxon>Bacillota</taxon>
        <taxon>Tissierellia</taxon>
        <taxon>Tissierellales</taxon>
        <taxon>Peptoniphilaceae</taxon>
        <taxon>Aedoeadaptatus</taxon>
    </lineage>
</organism>
<keyword evidence="1" id="KW-0324">Glycolysis</keyword>
<dbReference type="Pfam" id="PF00300">
    <property type="entry name" value="His_Phos_1"/>
    <property type="match status" value="1"/>
</dbReference>
<dbReference type="Gene3D" id="3.40.50.1240">
    <property type="entry name" value="Phosphoglycerate mutase-like"/>
    <property type="match status" value="1"/>
</dbReference>
<dbReference type="InterPro" id="IPR013078">
    <property type="entry name" value="His_Pase_superF_clade-1"/>
</dbReference>
<keyword evidence="5" id="KW-1185">Reference proteome</keyword>
<accession>A0A448V0R5</accession>
<evidence type="ECO:0000256" key="1">
    <source>
        <dbReference type="ARBA" id="ARBA00023152"/>
    </source>
</evidence>
<dbReference type="RefSeq" id="WP_164715189.1">
    <property type="nucleotide sequence ID" value="NZ_JAUSWF010000001.1"/>
</dbReference>
<dbReference type="InterPro" id="IPR029033">
    <property type="entry name" value="His_PPase_superfam"/>
</dbReference>
<feature type="binding site" evidence="3">
    <location>
        <begin position="8"/>
        <end position="15"/>
    </location>
    <ligand>
        <name>substrate</name>
    </ligand>
</feature>
<sequence>MIELYILRHGQTEWNREDRIQGRQDSPLTEAGIEEIEKMAKTLAHLPFRSCYCSDLGRAKKTAEILRNDRKFPIIEVEALRELPLGPWEGKLFSEIQDDPMCKIYFESPEAFGFSGTENFHDLYRKIESFLRHIETEETGPILVVAHGVSIRAMLNCMEGVSIENFWHRPIPESAGLSVARYDEKRWEVLQTADKKDGVSY</sequence>
<dbReference type="InterPro" id="IPR050275">
    <property type="entry name" value="PGM_Phosphatase"/>
</dbReference>
<dbReference type="PROSITE" id="PS00175">
    <property type="entry name" value="PG_MUTASE"/>
    <property type="match status" value="1"/>
</dbReference>
<dbReference type="CDD" id="cd07067">
    <property type="entry name" value="HP_PGM_like"/>
    <property type="match status" value="1"/>
</dbReference>
<gene>
    <name evidence="4" type="primary">cobC</name>
    <name evidence="4" type="ORF">NCTC13079_00553</name>
</gene>
<dbReference type="PANTHER" id="PTHR48100:SF1">
    <property type="entry name" value="HISTIDINE PHOSPHATASE FAMILY PROTEIN-RELATED"/>
    <property type="match status" value="1"/>
</dbReference>
<dbReference type="PANTHER" id="PTHR48100">
    <property type="entry name" value="BROAD-SPECIFICITY PHOSPHATASE YOR283W-RELATED"/>
    <property type="match status" value="1"/>
</dbReference>
<evidence type="ECO:0000256" key="3">
    <source>
        <dbReference type="PIRSR" id="PIRSR613078-2"/>
    </source>
</evidence>
<dbReference type="SMART" id="SM00855">
    <property type="entry name" value="PGAM"/>
    <property type="match status" value="1"/>
</dbReference>
<dbReference type="KEGG" id="piv:NCTC13079_00553"/>
<dbReference type="Proteomes" id="UP000269544">
    <property type="component" value="Chromosome"/>
</dbReference>
<evidence type="ECO:0000313" key="5">
    <source>
        <dbReference type="Proteomes" id="UP000269544"/>
    </source>
</evidence>
<reference evidence="4 5" key="1">
    <citation type="submission" date="2018-12" db="EMBL/GenBank/DDBJ databases">
        <authorList>
            <consortium name="Pathogen Informatics"/>
        </authorList>
    </citation>
    <scope>NUCLEOTIDE SEQUENCE [LARGE SCALE GENOMIC DNA]</scope>
    <source>
        <strain evidence="4 5">NCTC13079</strain>
    </source>
</reference>
<name>A0A448V0R5_9FIRM</name>
<keyword evidence="4" id="KW-0378">Hydrolase</keyword>
<evidence type="ECO:0000256" key="2">
    <source>
        <dbReference type="ARBA" id="ARBA00023235"/>
    </source>
</evidence>
<keyword evidence="2" id="KW-0413">Isomerase</keyword>
<evidence type="ECO:0000313" key="4">
    <source>
        <dbReference type="EMBL" id="VEJ35179.1"/>
    </source>
</evidence>
<dbReference type="EMBL" id="LR134523">
    <property type="protein sequence ID" value="VEJ35179.1"/>
    <property type="molecule type" value="Genomic_DNA"/>
</dbReference>